<dbReference type="InterPro" id="IPR017972">
    <property type="entry name" value="Cyt_P450_CS"/>
</dbReference>
<sequence>MIGAILFTTLAIILWMVYAYKSCLNWRTAANLPPGPPGSRAFVGHYFLFNSTAQVPVKKLAAFAADLGSVFTLKMGFRNLVVVNDFNSAVLVCKGHDFHDKPFSMLKFLHRNRGMVNAEGDTWYTNKKFCAKTLKEQGFGGRYSEQICSLEAKDYLEHLKTCCNKPYDFTRDLYEAVSNVVGTFLIGPIYKAKNLKANVPELGQILAVFNQADPRGAAPELQLLSLLSASTRLPKLLMAYIKLKTFVNQLIEEARAARKDGEDACGVLGAYIGEKERIMKSRPNSANFFNCCKMFCQDASKEDPVHNGSTEDSVLADENQMKTVASDILIGGVDTMTSALSWIIYSLCKYPEMQKRIANEVEAEIGSKIQPSFSDRNSMNFTRAFLYEVARMYPAIAAQTVCSNKSDHDFCFSDGISIPKGTPVYINIWAALRDPQMWKDPNVFHPERFLDSEMKFKKPGHPYNPFGFGKRMCLGEPLVMQMMFIFTTSLLQEFKVSFADDNDTPALQPDDEEGEMGVSYFPRPFHIVLCKHPTI</sequence>
<name>A0A7R9BI05_9CRUS</name>
<dbReference type="OrthoDB" id="3934656at2759"/>
<dbReference type="InterPro" id="IPR001128">
    <property type="entry name" value="Cyt_P450"/>
</dbReference>
<keyword evidence="3 5" id="KW-0408">Iron</keyword>
<dbReference type="PRINTS" id="PR00385">
    <property type="entry name" value="P450"/>
</dbReference>
<keyword evidence="2 5" id="KW-0479">Metal-binding</keyword>
<dbReference type="GO" id="GO:0006805">
    <property type="term" value="P:xenobiotic metabolic process"/>
    <property type="evidence" value="ECO:0007669"/>
    <property type="project" value="TreeGrafter"/>
</dbReference>
<dbReference type="InterPro" id="IPR002401">
    <property type="entry name" value="Cyt_P450_E_grp-I"/>
</dbReference>
<evidence type="ECO:0000256" key="5">
    <source>
        <dbReference type="PIRSR" id="PIRSR602401-1"/>
    </source>
</evidence>
<keyword evidence="8" id="KW-1185">Reference proteome</keyword>
<proteinExistence type="inferred from homology"/>
<dbReference type="GO" id="GO:0006082">
    <property type="term" value="P:organic acid metabolic process"/>
    <property type="evidence" value="ECO:0007669"/>
    <property type="project" value="TreeGrafter"/>
</dbReference>
<feature type="binding site" description="axial binding residue" evidence="5">
    <location>
        <position position="473"/>
    </location>
    <ligand>
        <name>heme</name>
        <dbReference type="ChEBI" id="CHEBI:30413"/>
    </ligand>
    <ligandPart>
        <name>Fe</name>
        <dbReference type="ChEBI" id="CHEBI:18248"/>
    </ligandPart>
</feature>
<dbReference type="EMBL" id="OA882313">
    <property type="protein sequence ID" value="CAD7274654.1"/>
    <property type="molecule type" value="Genomic_DNA"/>
</dbReference>
<dbReference type="GO" id="GO:0020037">
    <property type="term" value="F:heme binding"/>
    <property type="evidence" value="ECO:0007669"/>
    <property type="project" value="InterPro"/>
</dbReference>
<evidence type="ECO:0000313" key="7">
    <source>
        <dbReference type="EMBL" id="CAD7274654.1"/>
    </source>
</evidence>
<accession>A0A7R9BI05</accession>
<dbReference type="Proteomes" id="UP000678499">
    <property type="component" value="Unassembled WGS sequence"/>
</dbReference>
<dbReference type="InterPro" id="IPR036396">
    <property type="entry name" value="Cyt_P450_sf"/>
</dbReference>
<comment type="cofactor">
    <cofactor evidence="5">
        <name>heme</name>
        <dbReference type="ChEBI" id="CHEBI:30413"/>
    </cofactor>
</comment>
<evidence type="ECO:0000256" key="1">
    <source>
        <dbReference type="ARBA" id="ARBA00010617"/>
    </source>
</evidence>
<dbReference type="Gene3D" id="1.10.630.10">
    <property type="entry name" value="Cytochrome P450"/>
    <property type="match status" value="1"/>
</dbReference>
<dbReference type="EMBL" id="CAJPEX010000276">
    <property type="protein sequence ID" value="CAG0914806.1"/>
    <property type="molecule type" value="Genomic_DNA"/>
</dbReference>
<dbReference type="SUPFAM" id="SSF48264">
    <property type="entry name" value="Cytochrome P450"/>
    <property type="match status" value="1"/>
</dbReference>
<dbReference type="PANTHER" id="PTHR24300:SF403">
    <property type="entry name" value="CYTOCHROME P450 306A1"/>
    <property type="match status" value="1"/>
</dbReference>
<protein>
    <recommendedName>
        <fullName evidence="9">Cytochrome P450</fullName>
    </recommendedName>
</protein>
<dbReference type="GO" id="GO:0005737">
    <property type="term" value="C:cytoplasm"/>
    <property type="evidence" value="ECO:0007669"/>
    <property type="project" value="TreeGrafter"/>
</dbReference>
<dbReference type="PANTHER" id="PTHR24300">
    <property type="entry name" value="CYTOCHROME P450 508A4-RELATED"/>
    <property type="match status" value="1"/>
</dbReference>
<reference evidence="7" key="1">
    <citation type="submission" date="2020-11" db="EMBL/GenBank/DDBJ databases">
        <authorList>
            <person name="Tran Van P."/>
        </authorList>
    </citation>
    <scope>NUCLEOTIDE SEQUENCE</scope>
</reference>
<dbReference type="Pfam" id="PF00067">
    <property type="entry name" value="p450"/>
    <property type="match status" value="1"/>
</dbReference>
<organism evidence="7">
    <name type="scientific">Notodromas monacha</name>
    <dbReference type="NCBI Taxonomy" id="399045"/>
    <lineage>
        <taxon>Eukaryota</taxon>
        <taxon>Metazoa</taxon>
        <taxon>Ecdysozoa</taxon>
        <taxon>Arthropoda</taxon>
        <taxon>Crustacea</taxon>
        <taxon>Oligostraca</taxon>
        <taxon>Ostracoda</taxon>
        <taxon>Podocopa</taxon>
        <taxon>Podocopida</taxon>
        <taxon>Cypridocopina</taxon>
        <taxon>Cypridoidea</taxon>
        <taxon>Cyprididae</taxon>
        <taxon>Notodromas</taxon>
    </lineage>
</organism>
<gene>
    <name evidence="7" type="ORF">NMOB1V02_LOCUS2478</name>
</gene>
<evidence type="ECO:0000256" key="2">
    <source>
        <dbReference type="ARBA" id="ARBA00022723"/>
    </source>
</evidence>
<evidence type="ECO:0000256" key="6">
    <source>
        <dbReference type="RuleBase" id="RU000461"/>
    </source>
</evidence>
<comment type="similarity">
    <text evidence="1 6">Belongs to the cytochrome P450 family.</text>
</comment>
<dbReference type="GO" id="GO:0008395">
    <property type="term" value="F:steroid hydroxylase activity"/>
    <property type="evidence" value="ECO:0007669"/>
    <property type="project" value="TreeGrafter"/>
</dbReference>
<evidence type="ECO:0008006" key="9">
    <source>
        <dbReference type="Google" id="ProtNLM"/>
    </source>
</evidence>
<dbReference type="PROSITE" id="PS00086">
    <property type="entry name" value="CYTOCHROME_P450"/>
    <property type="match status" value="1"/>
</dbReference>
<dbReference type="PRINTS" id="PR00463">
    <property type="entry name" value="EP450I"/>
</dbReference>
<dbReference type="GO" id="GO:0005506">
    <property type="term" value="F:iron ion binding"/>
    <property type="evidence" value="ECO:0007669"/>
    <property type="project" value="InterPro"/>
</dbReference>
<dbReference type="InterPro" id="IPR050182">
    <property type="entry name" value="Cytochrome_P450_fam2"/>
</dbReference>
<dbReference type="GO" id="GO:0016712">
    <property type="term" value="F:oxidoreductase activity, acting on paired donors, with incorporation or reduction of molecular oxygen, reduced flavin or flavoprotein as one donor, and incorporation of one atom of oxygen"/>
    <property type="evidence" value="ECO:0007669"/>
    <property type="project" value="TreeGrafter"/>
</dbReference>
<keyword evidence="5 6" id="KW-0349">Heme</keyword>
<evidence type="ECO:0000256" key="3">
    <source>
        <dbReference type="ARBA" id="ARBA00023004"/>
    </source>
</evidence>
<evidence type="ECO:0000313" key="8">
    <source>
        <dbReference type="Proteomes" id="UP000678499"/>
    </source>
</evidence>
<keyword evidence="4 6" id="KW-0503">Monooxygenase</keyword>
<keyword evidence="6" id="KW-0560">Oxidoreductase</keyword>
<dbReference type="AlphaFoldDB" id="A0A7R9BI05"/>
<evidence type="ECO:0000256" key="4">
    <source>
        <dbReference type="ARBA" id="ARBA00023033"/>
    </source>
</evidence>